<gene>
    <name evidence="2" type="ORF">E2C04_08780</name>
</gene>
<evidence type="ECO:0000313" key="2">
    <source>
        <dbReference type="EMBL" id="QCC77265.1"/>
    </source>
</evidence>
<keyword evidence="2" id="KW-0808">Transferase</keyword>
<dbReference type="InterPro" id="IPR016181">
    <property type="entry name" value="Acyl_CoA_acyltransferase"/>
</dbReference>
<name>A0A4P7UD37_9ACTN</name>
<dbReference type="PROSITE" id="PS51186">
    <property type="entry name" value="GNAT"/>
    <property type="match status" value="1"/>
</dbReference>
<accession>A0A4P7UD37</accession>
<feature type="domain" description="N-acetyltransferase" evidence="1">
    <location>
        <begin position="81"/>
        <end position="222"/>
    </location>
</feature>
<dbReference type="AlphaFoldDB" id="A0A4P7UD37"/>
<reference evidence="2 3" key="1">
    <citation type="journal article" date="2008" name="Int. J. Syst. Evol. Microbiol.">
        <title>Nocardioides daphniae sp. nov., isolated from Daphnia cucullata (Crustacea: Cladocera).</title>
        <authorList>
            <person name="Toth E.M."/>
            <person name="Keki Z."/>
            <person name="Homonnay Z.G."/>
            <person name="Borsodi A.K."/>
            <person name="Marialigeti K."/>
            <person name="Schumann P."/>
        </authorList>
    </citation>
    <scope>NUCLEOTIDE SEQUENCE [LARGE SCALE GENOMIC DNA]</scope>
    <source>
        <strain evidence="2 3">JCM 16608</strain>
    </source>
</reference>
<dbReference type="Gene3D" id="3.40.630.30">
    <property type="match status" value="1"/>
</dbReference>
<evidence type="ECO:0000313" key="3">
    <source>
        <dbReference type="Proteomes" id="UP000297025"/>
    </source>
</evidence>
<dbReference type="SUPFAM" id="SSF55729">
    <property type="entry name" value="Acyl-CoA N-acyltransferases (Nat)"/>
    <property type="match status" value="1"/>
</dbReference>
<sequence>MAWQPAYHHCVPAPNDDVLELWRRVVNCRVEEIEEWHTTPASSSVGTRAPGARWSVGQLAGIRTAELLAVPVAEWTAADHAHVRRVAGFVRRHRAQWPRGDVRERRWRHALRNWGHDPLWEGRLTLSALDGQGQVLVDGEPVGTLSTSAEDALVLHSLVLEESWRGRGVGSAVLHQLAVDHDGRVRAELDPTPGAADVRALLVRRHFDAPTPDSSVLTLVGW</sequence>
<proteinExistence type="predicted"/>
<dbReference type="InterPro" id="IPR021487">
    <property type="entry name" value="DUF3140"/>
</dbReference>
<dbReference type="CDD" id="cd04301">
    <property type="entry name" value="NAT_SF"/>
    <property type="match status" value="1"/>
</dbReference>
<evidence type="ECO:0000259" key="1">
    <source>
        <dbReference type="PROSITE" id="PS51186"/>
    </source>
</evidence>
<organism evidence="2 3">
    <name type="scientific">Nocardioides daphniae</name>
    <dbReference type="NCBI Taxonomy" id="402297"/>
    <lineage>
        <taxon>Bacteria</taxon>
        <taxon>Bacillati</taxon>
        <taxon>Actinomycetota</taxon>
        <taxon>Actinomycetes</taxon>
        <taxon>Propionibacteriales</taxon>
        <taxon>Nocardioidaceae</taxon>
        <taxon>Nocardioides</taxon>
    </lineage>
</organism>
<dbReference type="PANTHER" id="PTHR40630:SF1">
    <property type="entry name" value="DNA-BINDING PROTEIN"/>
    <property type="match status" value="1"/>
</dbReference>
<dbReference type="Pfam" id="PF11338">
    <property type="entry name" value="DUF3140"/>
    <property type="match status" value="1"/>
</dbReference>
<dbReference type="PANTHER" id="PTHR40630">
    <property type="entry name" value="POSSIBLE DNA-BINDING PROTEIN"/>
    <property type="match status" value="1"/>
</dbReference>
<dbReference type="GO" id="GO:0016747">
    <property type="term" value="F:acyltransferase activity, transferring groups other than amino-acyl groups"/>
    <property type="evidence" value="ECO:0007669"/>
    <property type="project" value="InterPro"/>
</dbReference>
<dbReference type="Proteomes" id="UP000297025">
    <property type="component" value="Chromosome"/>
</dbReference>
<dbReference type="EMBL" id="CP038462">
    <property type="protein sequence ID" value="QCC77265.1"/>
    <property type="molecule type" value="Genomic_DNA"/>
</dbReference>
<protein>
    <submittedName>
        <fullName evidence="2">GNAT family N-acetyltransferase</fullName>
    </submittedName>
</protein>
<dbReference type="KEGG" id="ndp:E2C04_08780"/>
<dbReference type="InterPro" id="IPR000182">
    <property type="entry name" value="GNAT_dom"/>
</dbReference>